<feature type="transmembrane region" description="Helical" evidence="16">
    <location>
        <begin position="1263"/>
        <end position="1282"/>
    </location>
</feature>
<keyword evidence="7 16" id="KW-1133">Transmembrane helix</keyword>
<evidence type="ECO:0000256" key="3">
    <source>
        <dbReference type="ARBA" id="ARBA00022448"/>
    </source>
</evidence>
<dbReference type="EMBL" id="JALJOR010000002">
    <property type="protein sequence ID" value="KAK9823955.1"/>
    <property type="molecule type" value="Genomic_DNA"/>
</dbReference>
<dbReference type="InterPro" id="IPR032190">
    <property type="entry name" value="NPC1_N"/>
</dbReference>
<evidence type="ECO:0000256" key="1">
    <source>
        <dbReference type="ARBA" id="ARBA00004127"/>
    </source>
</evidence>
<evidence type="ECO:0000256" key="17">
    <source>
        <dbReference type="SAM" id="SignalP"/>
    </source>
</evidence>
<keyword evidence="6 17" id="KW-0732">Signal</keyword>
<dbReference type="GO" id="GO:0016020">
    <property type="term" value="C:membrane"/>
    <property type="evidence" value="ECO:0007669"/>
    <property type="project" value="InterPro"/>
</dbReference>
<dbReference type="FunFam" id="1.20.1640.10:FF:000008">
    <property type="entry name" value="NPC intracellular cholesterol transporter 1"/>
    <property type="match status" value="1"/>
</dbReference>
<dbReference type="GO" id="GO:0015918">
    <property type="term" value="P:sterol transport"/>
    <property type="evidence" value="ECO:0007669"/>
    <property type="project" value="TreeGrafter"/>
</dbReference>
<proteinExistence type="inferred from homology"/>
<dbReference type="InterPro" id="IPR004765">
    <property type="entry name" value="NPC1-like"/>
</dbReference>
<dbReference type="FunFam" id="1.20.1640.10:FF:000029">
    <property type="entry name" value="Putative Patched sphingolipid transporter"/>
    <property type="match status" value="1"/>
</dbReference>
<feature type="transmembrane region" description="Helical" evidence="16">
    <location>
        <begin position="408"/>
        <end position="426"/>
    </location>
</feature>
<feature type="transmembrane region" description="Helical" evidence="16">
    <location>
        <begin position="774"/>
        <end position="796"/>
    </location>
</feature>
<sequence length="1391" mass="149232">MRGRAPVERYLVVAGLVLCWSFGQNSASSSLRADDWLTKHHEKGYCATYGVGGHRKDKDVLAAANNTQAQPVSPQFAQKLQAVCPQLAGEVGGASGHYCCTEEQIDRLEAQVQIAKTFTIGCPACSHNFKHFFCLLTCSPDQASFTNVTAVQQAADNNATVVKEVDYFIADSFGAAFFNSCKDVVYAPTNQKAMQFLGGGAKNFTEWFAFLGLVKDKRFPPTGSPFQLNFPGEAATPAGMTPMNKSVPPCWDPALRCSCGDCPDGPTCIPPPPAPPPKGSGCTALGLAPTSLSCLDFGLLAVYLALLLVGLPLLLMHLRGRLHASKLSAALRHLLSEQRQPQEDAQAQAALLDEGALDAPSKAAETDNESVADGAEAQGRARYSGWERHMRDWFSWQGRVCAEQPWQVLLLCLLLVGLCALGLLRFRVETNPQKLWVGPGSQAAQEKQMYEASFGPFYRIEQLIVSTRTDTPAAYLSPSGLPSIVSDANIKLMFAMQAAVDGLSVTVPGEDPDSPVQNVTLTSVCYKPMGDACATQSILQYWQMEEAFYTKGFPPYATKLSPDFCFSHWSTQCRSAFQAPMDPHLVLGGFPAGPEFRNYTADATAFVVTYPVDSSEHKRAAALAWEAAFLRLAQDTLRPMAQAARLDLSFSTERSVEDELARETYTDAGTVAISYLVMLAYIAVALGSLPRGGGPLQLLVYSRLSLGLGGVLMVAAAVLGALGVCSLLGVWATLIIMEVIPFLVLAVGVDNMFILAHALQREDPQRPLPERMSAALAAAGPSISLAAACEVVAFGLGALTPMPAVRNFSLVAAVAVLLDYLLQVTAFVALLALDTQRTEQGRLDIAPCIQLTPEQVATNHTKDARPRDGDRHDMGYGSDYGSERDSEGSQELGDPASKEPISITSGLKWYMANVHAPLLQRPAMQVGVLAVFCGAFLLSLAALPHLSRGLAQQVALPRDSYLQPYFEDVMGYLRVGPPLMFVVKDLDMSADAPDVNAVCSVAGCSDTSFLNQVGNQARIPQQSYIAAPAASWLDDFLAWISPDLPQCCRTFPDARRCPPPDQPPCNSTASPPPCAACQACFRAAGPPGPDLLVDGRPSVEQVKQRLPWFMEALPSEECAKGGAAVYDNALQPSAHAASGIAGLDDGLVRASYFRTYYTPLGKDADFVNGLQAVREFVARVRTDLGLDVYAYSIWHIFFEQYLHIAHDAVVLLCGAGIAVGLVCLAFTASLWASGIILAMLAMILVDLEGCMVLMGIQLNAVSLVNLVMALGISVEFCAHIMHSFMVLPGPRPQRASQALQDMGASVLSGITLTKFAGVTVLAFARTQIFEVYYFRMYLALVLLGAAHGLILLPVVLSLAGPPPLAADLEEVEAGLTSLAGPPLDEEMDEDI</sequence>
<dbReference type="InterPro" id="IPR000731">
    <property type="entry name" value="SSD"/>
</dbReference>
<feature type="transmembrane region" description="Helical" evidence="16">
    <location>
        <begin position="1302"/>
        <end position="1324"/>
    </location>
</feature>
<keyword evidence="8" id="KW-0445">Lipid transport</keyword>
<keyword evidence="12" id="KW-1207">Sterol metabolism</keyword>
<evidence type="ECO:0000256" key="15">
    <source>
        <dbReference type="SAM" id="MobiDB-lite"/>
    </source>
</evidence>
<keyword evidence="11" id="KW-1015">Disulfide bond</keyword>
<keyword evidence="14" id="KW-0753">Steroid metabolism</keyword>
<dbReference type="GO" id="GO:0012505">
    <property type="term" value="C:endomembrane system"/>
    <property type="evidence" value="ECO:0007669"/>
    <property type="project" value="UniProtKB-SubCell"/>
</dbReference>
<dbReference type="SUPFAM" id="SSF82866">
    <property type="entry name" value="Multidrug efflux transporter AcrB transmembrane domain"/>
    <property type="match status" value="2"/>
</dbReference>
<keyword evidence="20" id="KW-1185">Reference proteome</keyword>
<dbReference type="PANTHER" id="PTHR45727:SF2">
    <property type="entry name" value="NPC INTRACELLULAR CHOLESTEROL TRANSPORTER 1"/>
    <property type="match status" value="1"/>
</dbReference>
<evidence type="ECO:0000256" key="2">
    <source>
        <dbReference type="ARBA" id="ARBA00005585"/>
    </source>
</evidence>
<evidence type="ECO:0000259" key="18">
    <source>
        <dbReference type="PROSITE" id="PS50156"/>
    </source>
</evidence>
<dbReference type="GO" id="GO:0032934">
    <property type="term" value="F:sterol binding"/>
    <property type="evidence" value="ECO:0007669"/>
    <property type="project" value="TreeGrafter"/>
</dbReference>
<feature type="transmembrane region" description="Helical" evidence="16">
    <location>
        <begin position="808"/>
        <end position="833"/>
    </location>
</feature>
<dbReference type="Pfam" id="PF12349">
    <property type="entry name" value="Sterol-sensing"/>
    <property type="match status" value="1"/>
</dbReference>
<dbReference type="Proteomes" id="UP001489004">
    <property type="component" value="Unassembled WGS sequence"/>
</dbReference>
<feature type="region of interest" description="Disordered" evidence="15">
    <location>
        <begin position="856"/>
        <end position="898"/>
    </location>
</feature>
<comment type="caution">
    <text evidence="19">The sequence shown here is derived from an EMBL/GenBank/DDBJ whole genome shotgun (WGS) entry which is preliminary data.</text>
</comment>
<name>A0AAW1QRU3_9CHLO</name>
<evidence type="ECO:0000256" key="16">
    <source>
        <dbReference type="SAM" id="Phobius"/>
    </source>
</evidence>
<feature type="transmembrane region" description="Helical" evidence="16">
    <location>
        <begin position="297"/>
        <end position="318"/>
    </location>
</feature>
<dbReference type="Gene3D" id="1.20.1640.10">
    <property type="entry name" value="Multidrug efflux transporter AcrB transmembrane domain"/>
    <property type="match status" value="2"/>
</dbReference>
<evidence type="ECO:0000256" key="8">
    <source>
        <dbReference type="ARBA" id="ARBA00023055"/>
    </source>
</evidence>
<feature type="transmembrane region" description="Helical" evidence="16">
    <location>
        <begin position="728"/>
        <end position="753"/>
    </location>
</feature>
<dbReference type="InterPro" id="IPR053958">
    <property type="entry name" value="HMGCR/SNAP/NPC1-like_SSD"/>
</dbReference>
<protein>
    <recommendedName>
        <fullName evidence="18">SSD domain-containing protein</fullName>
    </recommendedName>
</protein>
<dbReference type="Pfam" id="PF16414">
    <property type="entry name" value="NPC1_N"/>
    <property type="match status" value="1"/>
</dbReference>
<feature type="compositionally biased region" description="Basic and acidic residues" evidence="15">
    <location>
        <begin position="860"/>
        <end position="874"/>
    </location>
</feature>
<feature type="transmembrane region" description="Helical" evidence="16">
    <location>
        <begin position="1234"/>
        <end position="1256"/>
    </location>
</feature>
<keyword evidence="5 16" id="KW-0812">Transmembrane</keyword>
<evidence type="ECO:0000256" key="9">
    <source>
        <dbReference type="ARBA" id="ARBA00023098"/>
    </source>
</evidence>
<evidence type="ECO:0000256" key="10">
    <source>
        <dbReference type="ARBA" id="ARBA00023136"/>
    </source>
</evidence>
<evidence type="ECO:0000313" key="20">
    <source>
        <dbReference type="Proteomes" id="UP001489004"/>
    </source>
</evidence>
<comment type="similarity">
    <text evidence="2">Belongs to the patched family.</text>
</comment>
<gene>
    <name evidence="19" type="ORF">WJX72_006638</name>
</gene>
<evidence type="ECO:0000256" key="5">
    <source>
        <dbReference type="ARBA" id="ARBA00022692"/>
    </source>
</evidence>
<dbReference type="GO" id="GO:0008203">
    <property type="term" value="P:cholesterol metabolic process"/>
    <property type="evidence" value="ECO:0007669"/>
    <property type="project" value="UniProtKB-KW"/>
</dbReference>
<evidence type="ECO:0000256" key="4">
    <source>
        <dbReference type="ARBA" id="ARBA00022548"/>
    </source>
</evidence>
<keyword evidence="10 16" id="KW-0472">Membrane</keyword>
<evidence type="ECO:0000256" key="12">
    <source>
        <dbReference type="ARBA" id="ARBA00023166"/>
    </source>
</evidence>
<keyword evidence="4" id="KW-0153">Cholesterol metabolism</keyword>
<evidence type="ECO:0000256" key="7">
    <source>
        <dbReference type="ARBA" id="ARBA00022989"/>
    </source>
</evidence>
<evidence type="ECO:0000256" key="11">
    <source>
        <dbReference type="ARBA" id="ARBA00023157"/>
    </source>
</evidence>
<keyword evidence="3" id="KW-0813">Transport</keyword>
<evidence type="ECO:0000256" key="13">
    <source>
        <dbReference type="ARBA" id="ARBA00023180"/>
    </source>
</evidence>
<reference evidence="19 20" key="1">
    <citation type="journal article" date="2024" name="Nat. Commun.">
        <title>Phylogenomics reveals the evolutionary origins of lichenization in chlorophyte algae.</title>
        <authorList>
            <person name="Puginier C."/>
            <person name="Libourel C."/>
            <person name="Otte J."/>
            <person name="Skaloud P."/>
            <person name="Haon M."/>
            <person name="Grisel S."/>
            <person name="Petersen M."/>
            <person name="Berrin J.G."/>
            <person name="Delaux P.M."/>
            <person name="Dal Grande F."/>
            <person name="Keller J."/>
        </authorList>
    </citation>
    <scope>NUCLEOTIDE SEQUENCE [LARGE SCALE GENOMIC DNA]</scope>
    <source>
        <strain evidence="19 20">SAG 2043</strain>
    </source>
</reference>
<evidence type="ECO:0000256" key="6">
    <source>
        <dbReference type="ARBA" id="ARBA00022729"/>
    </source>
</evidence>
<evidence type="ECO:0000313" key="19">
    <source>
        <dbReference type="EMBL" id="KAK9823955.1"/>
    </source>
</evidence>
<feature type="transmembrane region" description="Helical" evidence="16">
    <location>
        <begin position="701"/>
        <end position="722"/>
    </location>
</feature>
<comment type="subcellular location">
    <subcellularLocation>
        <location evidence="1">Endomembrane system</location>
        <topology evidence="1">Multi-pass membrane protein</topology>
    </subcellularLocation>
</comment>
<dbReference type="PROSITE" id="PS50156">
    <property type="entry name" value="SSD"/>
    <property type="match status" value="1"/>
</dbReference>
<dbReference type="PANTHER" id="PTHR45727">
    <property type="entry name" value="NPC INTRACELLULAR CHOLESTEROL TRANSPORTER 1"/>
    <property type="match status" value="1"/>
</dbReference>
<dbReference type="GO" id="GO:0005319">
    <property type="term" value="F:lipid transporter activity"/>
    <property type="evidence" value="ECO:0007669"/>
    <property type="project" value="InterPro"/>
</dbReference>
<feature type="signal peptide" evidence="17">
    <location>
        <begin position="1"/>
        <end position="27"/>
    </location>
</feature>
<feature type="transmembrane region" description="Helical" evidence="16">
    <location>
        <begin position="1208"/>
        <end position="1228"/>
    </location>
</feature>
<feature type="chain" id="PRO_5043777435" description="SSD domain-containing protein" evidence="17">
    <location>
        <begin position="28"/>
        <end position="1391"/>
    </location>
</feature>
<feature type="transmembrane region" description="Helical" evidence="16">
    <location>
        <begin position="672"/>
        <end position="689"/>
    </location>
</feature>
<dbReference type="Pfam" id="PF22314">
    <property type="entry name" value="NPC1_MLD"/>
    <property type="match status" value="1"/>
</dbReference>
<keyword evidence="9" id="KW-0443">Lipid metabolism</keyword>
<feature type="domain" description="SSD" evidence="18">
    <location>
        <begin position="667"/>
        <end position="833"/>
    </location>
</feature>
<dbReference type="NCBIfam" id="TIGR00917">
    <property type="entry name" value="2A060601"/>
    <property type="match status" value="1"/>
</dbReference>
<feature type="transmembrane region" description="Helical" evidence="16">
    <location>
        <begin position="1336"/>
        <end position="1359"/>
    </location>
</feature>
<dbReference type="InterPro" id="IPR053956">
    <property type="entry name" value="NPC1_MLD"/>
</dbReference>
<evidence type="ECO:0000256" key="14">
    <source>
        <dbReference type="ARBA" id="ARBA00023221"/>
    </source>
</evidence>
<keyword evidence="13" id="KW-0325">Glycoprotein</keyword>
<organism evidence="19 20">
    <name type="scientific">[Myrmecia] bisecta</name>
    <dbReference type="NCBI Taxonomy" id="41462"/>
    <lineage>
        <taxon>Eukaryota</taxon>
        <taxon>Viridiplantae</taxon>
        <taxon>Chlorophyta</taxon>
        <taxon>core chlorophytes</taxon>
        <taxon>Trebouxiophyceae</taxon>
        <taxon>Trebouxiales</taxon>
        <taxon>Trebouxiaceae</taxon>
        <taxon>Myrmecia</taxon>
    </lineage>
</organism>
<accession>A0AAW1QRU3</accession>